<feature type="compositionally biased region" description="Polar residues" evidence="6">
    <location>
        <begin position="1"/>
        <end position="11"/>
    </location>
</feature>
<protein>
    <recommendedName>
        <fullName evidence="10">Transmembrane protein 230</fullName>
    </recommendedName>
</protein>
<evidence type="ECO:0000313" key="8">
    <source>
        <dbReference type="EMBL" id="PXF45356.1"/>
    </source>
</evidence>
<dbReference type="Pfam" id="PF05915">
    <property type="entry name" value="TMEM_230_134"/>
    <property type="match status" value="1"/>
</dbReference>
<evidence type="ECO:0000256" key="4">
    <source>
        <dbReference type="ARBA" id="ARBA00022989"/>
    </source>
</evidence>
<evidence type="ECO:0000256" key="5">
    <source>
        <dbReference type="ARBA" id="ARBA00023136"/>
    </source>
</evidence>
<dbReference type="AlphaFoldDB" id="A0A2V3ITA7"/>
<comment type="similarity">
    <text evidence="2">Belongs to the TMEM134/TMEM230 family.</text>
</comment>
<keyword evidence="9" id="KW-1185">Reference proteome</keyword>
<proteinExistence type="inferred from homology"/>
<evidence type="ECO:0008006" key="10">
    <source>
        <dbReference type="Google" id="ProtNLM"/>
    </source>
</evidence>
<dbReference type="InterPro" id="IPR008590">
    <property type="entry name" value="TMEM_230/134"/>
</dbReference>
<evidence type="ECO:0000256" key="3">
    <source>
        <dbReference type="ARBA" id="ARBA00022692"/>
    </source>
</evidence>
<comment type="caution">
    <text evidence="8">The sequence shown here is derived from an EMBL/GenBank/DDBJ whole genome shotgun (WGS) entry which is preliminary data.</text>
</comment>
<reference evidence="8 9" key="1">
    <citation type="journal article" date="2018" name="Mol. Biol. Evol.">
        <title>Analysis of the draft genome of the red seaweed Gracilariopsis chorda provides insights into genome size evolution in Rhodophyta.</title>
        <authorList>
            <person name="Lee J."/>
            <person name="Yang E.C."/>
            <person name="Graf L."/>
            <person name="Yang J.H."/>
            <person name="Qiu H."/>
            <person name="Zel Zion U."/>
            <person name="Chan C.X."/>
            <person name="Stephens T.G."/>
            <person name="Weber A.P.M."/>
            <person name="Boo G.H."/>
            <person name="Boo S.M."/>
            <person name="Kim K.M."/>
            <person name="Shin Y."/>
            <person name="Jung M."/>
            <person name="Lee S.J."/>
            <person name="Yim H.S."/>
            <person name="Lee J.H."/>
            <person name="Bhattacharya D."/>
            <person name="Yoon H.S."/>
        </authorList>
    </citation>
    <scope>NUCLEOTIDE SEQUENCE [LARGE SCALE GENOMIC DNA]</scope>
    <source>
        <strain evidence="8 9">SKKU-2015</strain>
        <tissue evidence="8">Whole body</tissue>
    </source>
</reference>
<dbReference type="GO" id="GO:0016020">
    <property type="term" value="C:membrane"/>
    <property type="evidence" value="ECO:0007669"/>
    <property type="project" value="UniProtKB-SubCell"/>
</dbReference>
<evidence type="ECO:0000256" key="6">
    <source>
        <dbReference type="SAM" id="MobiDB-lite"/>
    </source>
</evidence>
<feature type="transmembrane region" description="Helical" evidence="7">
    <location>
        <begin position="57"/>
        <end position="79"/>
    </location>
</feature>
<keyword evidence="4 7" id="KW-1133">Transmembrane helix</keyword>
<feature type="region of interest" description="Disordered" evidence="6">
    <location>
        <begin position="1"/>
        <end position="24"/>
    </location>
</feature>
<organism evidence="8 9">
    <name type="scientific">Gracilariopsis chorda</name>
    <dbReference type="NCBI Taxonomy" id="448386"/>
    <lineage>
        <taxon>Eukaryota</taxon>
        <taxon>Rhodophyta</taxon>
        <taxon>Florideophyceae</taxon>
        <taxon>Rhodymeniophycidae</taxon>
        <taxon>Gracilariales</taxon>
        <taxon>Gracilariaceae</taxon>
        <taxon>Gracilariopsis</taxon>
    </lineage>
</organism>
<name>A0A2V3ITA7_9FLOR</name>
<dbReference type="EMBL" id="NBIV01000062">
    <property type="protein sequence ID" value="PXF45356.1"/>
    <property type="molecule type" value="Genomic_DNA"/>
</dbReference>
<dbReference type="Proteomes" id="UP000247409">
    <property type="component" value="Unassembled WGS sequence"/>
</dbReference>
<gene>
    <name evidence="8" type="ORF">BWQ96_04876</name>
</gene>
<keyword evidence="5 7" id="KW-0472">Membrane</keyword>
<dbReference type="OrthoDB" id="5597044at2759"/>
<evidence type="ECO:0000256" key="1">
    <source>
        <dbReference type="ARBA" id="ARBA00004141"/>
    </source>
</evidence>
<comment type="subcellular location">
    <subcellularLocation>
        <location evidence="1">Membrane</location>
        <topology evidence="1">Multi-pass membrane protein</topology>
    </subcellularLocation>
</comment>
<accession>A0A2V3ITA7</accession>
<evidence type="ECO:0000313" key="9">
    <source>
        <dbReference type="Proteomes" id="UP000247409"/>
    </source>
</evidence>
<keyword evidence="3 7" id="KW-0812">Transmembrane</keyword>
<evidence type="ECO:0000256" key="7">
    <source>
        <dbReference type="SAM" id="Phobius"/>
    </source>
</evidence>
<sequence>MSRLSTTSQPESQHDPYRPDAIPSDLYDTSTSRYSDAQLFRTSAAGHTRTIFPWRTIFVTLFLFGFGISFLLTGILHFWDRDQPTSISFIAVGSIAFLPGTYLAFNLIQTYRGAPGFHLSQFAHWDDYRW</sequence>
<feature type="transmembrane region" description="Helical" evidence="7">
    <location>
        <begin position="85"/>
        <end position="105"/>
    </location>
</feature>
<evidence type="ECO:0000256" key="2">
    <source>
        <dbReference type="ARBA" id="ARBA00007743"/>
    </source>
</evidence>